<dbReference type="PANTHER" id="PTHR31639">
    <property type="entry name" value="F-BOX PROTEIN-LIKE"/>
    <property type="match status" value="1"/>
</dbReference>
<accession>A0ABY0HBN7</accession>
<sequence length="530" mass="59014">MYHTMSSVALPQDLILLICQELAFRRDFGTLFQCSLVSRRVASIALEQLYSIHELSPAGSSDSGLNFVESMPDNLNDKAIRDFFFEGPMEPFLVLMEGVTPARKTRGARLTRIHAEKTMVKCAESITSYIKKLADDTETAVALAHLELYNVPIDLLPTWITRLGTLKSLRIRDGSILGAEAGSAISQCCPYFDDLTLYWLEGPTVDHDLAAFFNALRPNSLRSFEVMSQNRIGEHSLTALNAHAASLKGLKLGTLSAQAMKCLNVLPSCNGLEVLEIENEGGSQVDLRAFSEGMLKEVTAWIRSCKSLRELSFRGVQDALLIVKDVLSSPDIRLSSLDIQFLRQFNDQDSAATWATLGLQDNLESLTLGAKLDQQDMFVLAGYPSLVDSICRLKNLKSLNLKQTYSQSQEIHQFARSLPNLVDFSFGGELMDDSVLESLAALPNLMMVGISAQSLFTWPGLQNFAHQLELAGRYGFQFEILGQLGEAKFAEEQQNWLQDFFANKLHGRFDIGYHMDPDELHEDDFSDLSD</sequence>
<dbReference type="PANTHER" id="PTHR31639:SF317">
    <property type="entry name" value="F-BOX DOMAIN-CONTAINING PROTEIN"/>
    <property type="match status" value="1"/>
</dbReference>
<gene>
    <name evidence="1" type="ORF">DL762_004107</name>
</gene>
<proteinExistence type="predicted"/>
<evidence type="ECO:0000313" key="1">
    <source>
        <dbReference type="EMBL" id="RYO87714.1"/>
    </source>
</evidence>
<comment type="caution">
    <text evidence="1">The sequence shown here is derived from an EMBL/GenBank/DDBJ whole genome shotgun (WGS) entry which is preliminary data.</text>
</comment>
<keyword evidence="2" id="KW-1185">Reference proteome</keyword>
<dbReference type="InterPro" id="IPR032675">
    <property type="entry name" value="LRR_dom_sf"/>
</dbReference>
<evidence type="ECO:0008006" key="3">
    <source>
        <dbReference type="Google" id="ProtNLM"/>
    </source>
</evidence>
<dbReference type="Proteomes" id="UP000294003">
    <property type="component" value="Unassembled WGS sequence"/>
</dbReference>
<reference evidence="1 2" key="1">
    <citation type="submission" date="2018-06" db="EMBL/GenBank/DDBJ databases">
        <title>Complete Genomes of Monosporascus.</title>
        <authorList>
            <person name="Robinson A.J."/>
            <person name="Natvig D.O."/>
        </authorList>
    </citation>
    <scope>NUCLEOTIDE SEQUENCE [LARGE SCALE GENOMIC DNA]</scope>
    <source>
        <strain evidence="1 2">CBS 609.92</strain>
    </source>
</reference>
<organism evidence="1 2">
    <name type="scientific">Monosporascus cannonballus</name>
    <dbReference type="NCBI Taxonomy" id="155416"/>
    <lineage>
        <taxon>Eukaryota</taxon>
        <taxon>Fungi</taxon>
        <taxon>Dikarya</taxon>
        <taxon>Ascomycota</taxon>
        <taxon>Pezizomycotina</taxon>
        <taxon>Sordariomycetes</taxon>
        <taxon>Xylariomycetidae</taxon>
        <taxon>Xylariales</taxon>
        <taxon>Xylariales incertae sedis</taxon>
        <taxon>Monosporascus</taxon>
    </lineage>
</organism>
<evidence type="ECO:0000313" key="2">
    <source>
        <dbReference type="Proteomes" id="UP000294003"/>
    </source>
</evidence>
<dbReference type="EMBL" id="QJNS01000097">
    <property type="protein sequence ID" value="RYO87714.1"/>
    <property type="molecule type" value="Genomic_DNA"/>
</dbReference>
<name>A0ABY0HBN7_9PEZI</name>
<dbReference type="Gene3D" id="3.80.10.10">
    <property type="entry name" value="Ribonuclease Inhibitor"/>
    <property type="match status" value="2"/>
</dbReference>
<dbReference type="SUPFAM" id="SSF52047">
    <property type="entry name" value="RNI-like"/>
    <property type="match status" value="1"/>
</dbReference>
<protein>
    <recommendedName>
        <fullName evidence="3">F-box domain-containing protein</fullName>
    </recommendedName>
</protein>